<dbReference type="KEGG" id="sre:PTSG_09380"/>
<dbReference type="InterPro" id="IPR036116">
    <property type="entry name" value="FN3_sf"/>
</dbReference>
<evidence type="ECO:0000256" key="1">
    <source>
        <dbReference type="ARBA" id="ARBA00022737"/>
    </source>
</evidence>
<evidence type="ECO:0000313" key="5">
    <source>
        <dbReference type="Proteomes" id="UP000007799"/>
    </source>
</evidence>
<proteinExistence type="predicted"/>
<dbReference type="SUPFAM" id="SSF49265">
    <property type="entry name" value="Fibronectin type III"/>
    <property type="match status" value="1"/>
</dbReference>
<dbReference type="AlphaFoldDB" id="F2UMG4"/>
<evidence type="ECO:0000256" key="2">
    <source>
        <dbReference type="SAM" id="MobiDB-lite"/>
    </source>
</evidence>
<dbReference type="InterPro" id="IPR003961">
    <property type="entry name" value="FN3_dom"/>
</dbReference>
<dbReference type="Gene3D" id="2.60.40.10">
    <property type="entry name" value="Immunoglobulins"/>
    <property type="match status" value="2"/>
</dbReference>
<evidence type="ECO:0000259" key="3">
    <source>
        <dbReference type="PROSITE" id="PS50853"/>
    </source>
</evidence>
<dbReference type="InParanoid" id="F2UMG4"/>
<feature type="region of interest" description="Disordered" evidence="2">
    <location>
        <begin position="345"/>
        <end position="388"/>
    </location>
</feature>
<feature type="domain" description="Fibronectin type-III" evidence="3">
    <location>
        <begin position="130"/>
        <end position="222"/>
    </location>
</feature>
<dbReference type="PANTHER" id="PTHR13817">
    <property type="entry name" value="TITIN"/>
    <property type="match status" value="1"/>
</dbReference>
<dbReference type="eggNOG" id="KOG4228">
    <property type="taxonomic scope" value="Eukaryota"/>
</dbReference>
<feature type="region of interest" description="Disordered" evidence="2">
    <location>
        <begin position="57"/>
        <end position="78"/>
    </location>
</feature>
<protein>
    <recommendedName>
        <fullName evidence="3">Fibronectin type-III domain-containing protein</fullName>
    </recommendedName>
</protein>
<evidence type="ECO:0000313" key="4">
    <source>
        <dbReference type="EMBL" id="EGD78313.1"/>
    </source>
</evidence>
<reference evidence="4" key="1">
    <citation type="submission" date="2009-08" db="EMBL/GenBank/DDBJ databases">
        <title>Annotation of Salpingoeca rosetta.</title>
        <authorList>
            <consortium name="The Broad Institute Genome Sequencing Platform"/>
            <person name="Russ C."/>
            <person name="Cuomo C."/>
            <person name="Burger G."/>
            <person name="Gray M.W."/>
            <person name="Holland P.W.H."/>
            <person name="King N."/>
            <person name="Lang F.B.F."/>
            <person name="Roger A.J."/>
            <person name="Ruiz-Trillo I."/>
            <person name="Young S.K."/>
            <person name="Zeng Q."/>
            <person name="Gargeya S."/>
            <person name="Alvarado L."/>
            <person name="Berlin A."/>
            <person name="Chapman S.B."/>
            <person name="Chen Z."/>
            <person name="Freedman E."/>
            <person name="Gellesch M."/>
            <person name="Goldberg J."/>
            <person name="Griggs A."/>
            <person name="Gujja S."/>
            <person name="Heilman E."/>
            <person name="Heiman D."/>
            <person name="Howarth C."/>
            <person name="Mehta T."/>
            <person name="Neiman D."/>
            <person name="Pearson M."/>
            <person name="Roberts A."/>
            <person name="Saif S."/>
            <person name="Shea T."/>
            <person name="Shenoy N."/>
            <person name="Sisk P."/>
            <person name="Stolte C."/>
            <person name="Sykes S."/>
            <person name="White J."/>
            <person name="Yandava C."/>
            <person name="Haas B."/>
            <person name="Nusbaum C."/>
            <person name="Birren B."/>
        </authorList>
    </citation>
    <scope>NUCLEOTIDE SEQUENCE</scope>
    <source>
        <strain evidence="4">ATCC 50818</strain>
    </source>
</reference>
<keyword evidence="5" id="KW-1185">Reference proteome</keyword>
<keyword evidence="1" id="KW-0677">Repeat</keyword>
<dbReference type="CDD" id="cd00063">
    <property type="entry name" value="FN3"/>
    <property type="match status" value="1"/>
</dbReference>
<feature type="compositionally biased region" description="Acidic residues" evidence="2">
    <location>
        <begin position="368"/>
        <end position="379"/>
    </location>
</feature>
<sequence>MSTRTVEVGAASQLRADTSRPGRVVLSWARPIMDNNEATFAFRCRVLMRLIGRNYPGFPTRDNGNEDEEEERNSSWTQVAEGKEMLELTLDSLPPASVFQWRVQTMLIRGQGESSAIGTFTTQDALPLSPPRGVSAIEVGLDYVELSWKPPRFVNGCVTHYIIYYDIFGENTHQERLVPGDCTSFRVEHLFKQSCYRFQVAARTSAGEGPPSTIVFQETRASPLQAFLHQSSAASTPFSNPMKMTFVAGQSNHVPPTRRRWLFPLLDTRLLESADGHASDDEDSLAVAMPEAYEDADGRPRRGAQGGVGSGAMKQLLQKFQHSAATVPQVTASEQRRRRNLLGGTVGSALSAASRTSSGQQHGRGNDVDGDDADDDDDDTSAHALPLSNIPRDAPCCRSWYERGWSLYAGHIGLRGGAHYVVWIFRRLKPRTQEHRFAAEATCLQTRKTTSLVSRGMNAPNTLAARFAAVVELARIGGTVPPDVAMTT</sequence>
<dbReference type="OrthoDB" id="114660at2759"/>
<dbReference type="EMBL" id="GL832982">
    <property type="protein sequence ID" value="EGD78313.1"/>
    <property type="molecule type" value="Genomic_DNA"/>
</dbReference>
<dbReference type="PROSITE" id="PS50853">
    <property type="entry name" value="FN3"/>
    <property type="match status" value="1"/>
</dbReference>
<dbReference type="RefSeq" id="XP_004989636.1">
    <property type="nucleotide sequence ID" value="XM_004989579.1"/>
</dbReference>
<organism evidence="4 5">
    <name type="scientific">Salpingoeca rosetta (strain ATCC 50818 / BSB-021)</name>
    <dbReference type="NCBI Taxonomy" id="946362"/>
    <lineage>
        <taxon>Eukaryota</taxon>
        <taxon>Choanoflagellata</taxon>
        <taxon>Craspedida</taxon>
        <taxon>Salpingoecidae</taxon>
        <taxon>Salpingoeca</taxon>
    </lineage>
</organism>
<dbReference type="STRING" id="946362.F2UMG4"/>
<dbReference type="InterPro" id="IPR050964">
    <property type="entry name" value="Striated_Muscle_Regulatory"/>
</dbReference>
<dbReference type="InterPro" id="IPR013783">
    <property type="entry name" value="Ig-like_fold"/>
</dbReference>
<dbReference type="SMART" id="SM00060">
    <property type="entry name" value="FN3"/>
    <property type="match status" value="2"/>
</dbReference>
<dbReference type="Pfam" id="PF00041">
    <property type="entry name" value="fn3"/>
    <property type="match status" value="1"/>
</dbReference>
<dbReference type="GeneID" id="16070187"/>
<feature type="compositionally biased region" description="Polar residues" evidence="2">
    <location>
        <begin position="351"/>
        <end position="363"/>
    </location>
</feature>
<dbReference type="PANTHER" id="PTHR13817:SF173">
    <property type="entry name" value="FRAZZLED"/>
    <property type="match status" value="1"/>
</dbReference>
<accession>F2UMG4</accession>
<name>F2UMG4_SALR5</name>
<gene>
    <name evidence="4" type="ORF">PTSG_09380</name>
</gene>
<dbReference type="Proteomes" id="UP000007799">
    <property type="component" value="Unassembled WGS sequence"/>
</dbReference>